<dbReference type="AlphaFoldDB" id="D9PGM9"/>
<sequence>MFLLQGEEKGAVIYVNDTDRTPEAAFTASSISWTPSTDLMDGEYTAAVAVFDSAGNTDSVSWSFTVSAFAFVWTTDDTIVDFGGMVRCSVAV</sequence>
<feature type="non-terminal residue" evidence="2">
    <location>
        <position position="92"/>
    </location>
</feature>
<reference evidence="2" key="2">
    <citation type="journal article" date="2011" name="Microb. Ecol.">
        <title>Taxonomic and Functional Metagenomic Profiling of the Microbial Community in the Anoxic Sediment of a Sub-saline Shallow Lake (Laguna de Carrizo, Central Spain).</title>
        <authorList>
            <person name="Ferrer M."/>
            <person name="Guazzaroni M.E."/>
            <person name="Richter M."/>
            <person name="Garcia-Salamanca A."/>
            <person name="Yarza P."/>
            <person name="Suarez-Suarez A."/>
            <person name="Solano J."/>
            <person name="Alcaide M."/>
            <person name="van Dillewijn P."/>
            <person name="Molina-Henares M.A."/>
            <person name="Lopez-Cortes N."/>
            <person name="Al-Ramahi Y."/>
            <person name="Guerrero C."/>
            <person name="Acosta A."/>
            <person name="de Eugenio L.I."/>
            <person name="Martinez V."/>
            <person name="Marques S."/>
            <person name="Rojo F."/>
            <person name="Santero E."/>
            <person name="Genilloud O."/>
            <person name="Perez-Perez J."/>
            <person name="Rossello-Mora R."/>
            <person name="Ramos J.L."/>
        </authorList>
    </citation>
    <scope>NUCLEOTIDE SEQUENCE</scope>
</reference>
<evidence type="ECO:0000259" key="1">
    <source>
        <dbReference type="Pfam" id="PF19077"/>
    </source>
</evidence>
<feature type="domain" description="Bacterial Ig-like" evidence="1">
    <location>
        <begin position="12"/>
        <end position="66"/>
    </location>
</feature>
<accession>D9PGM9</accession>
<dbReference type="InterPro" id="IPR013783">
    <property type="entry name" value="Ig-like_fold"/>
</dbReference>
<protein>
    <recommendedName>
        <fullName evidence="1">Bacterial Ig-like domain-containing protein</fullName>
    </recommendedName>
</protein>
<dbReference type="InterPro" id="IPR044016">
    <property type="entry name" value="Big_13"/>
</dbReference>
<name>D9PGM9_9ZZZZ</name>
<organism evidence="2">
    <name type="scientific">sediment metagenome</name>
    <dbReference type="NCBI Taxonomy" id="749907"/>
    <lineage>
        <taxon>unclassified sequences</taxon>
        <taxon>metagenomes</taxon>
        <taxon>ecological metagenomes</taxon>
    </lineage>
</organism>
<gene>
    <name evidence="2" type="ORF">LDC_0676</name>
</gene>
<evidence type="ECO:0000313" key="2">
    <source>
        <dbReference type="EMBL" id="EFK97286.1"/>
    </source>
</evidence>
<proteinExistence type="predicted"/>
<comment type="caution">
    <text evidence="2">The sequence shown here is derived from an EMBL/GenBank/DDBJ whole genome shotgun (WGS) entry which is preliminary data.</text>
</comment>
<dbReference type="Pfam" id="PF19077">
    <property type="entry name" value="Big_13"/>
    <property type="match status" value="1"/>
</dbReference>
<reference evidence="2" key="1">
    <citation type="submission" date="2010-07" db="EMBL/GenBank/DDBJ databases">
        <authorList>
            <consortium name="CONSOLIDER consortium CSD2007-00005"/>
            <person name="Guazzaroni M.-E."/>
            <person name="Richter M."/>
            <person name="Garcia-Salamanca A."/>
            <person name="Yarza P."/>
            <person name="Ferrer M."/>
        </authorList>
    </citation>
    <scope>NUCLEOTIDE SEQUENCE</scope>
</reference>
<dbReference type="Gene3D" id="2.60.40.10">
    <property type="entry name" value="Immunoglobulins"/>
    <property type="match status" value="1"/>
</dbReference>
<dbReference type="EMBL" id="ADZX01000276">
    <property type="protein sequence ID" value="EFK97286.1"/>
    <property type="molecule type" value="Genomic_DNA"/>
</dbReference>